<evidence type="ECO:0000313" key="1">
    <source>
        <dbReference type="EMBL" id="SVE00141.1"/>
    </source>
</evidence>
<accession>A0A382ZXG4</accession>
<feature type="non-terminal residue" evidence="1">
    <location>
        <position position="23"/>
    </location>
</feature>
<proteinExistence type="predicted"/>
<dbReference type="EMBL" id="UINC01187423">
    <property type="protein sequence ID" value="SVE00141.1"/>
    <property type="molecule type" value="Genomic_DNA"/>
</dbReference>
<protein>
    <submittedName>
        <fullName evidence="1">Uncharacterized protein</fullName>
    </submittedName>
</protein>
<dbReference type="AlphaFoldDB" id="A0A382ZXG4"/>
<sequence>MKIKIIDKYIIQELAKVFLISVG</sequence>
<reference evidence="1" key="1">
    <citation type="submission" date="2018-05" db="EMBL/GenBank/DDBJ databases">
        <authorList>
            <person name="Lanie J.A."/>
            <person name="Ng W.-L."/>
            <person name="Kazmierczak K.M."/>
            <person name="Andrzejewski T.M."/>
            <person name="Davidsen T.M."/>
            <person name="Wayne K.J."/>
            <person name="Tettelin H."/>
            <person name="Glass J.I."/>
            <person name="Rusch D."/>
            <person name="Podicherti R."/>
            <person name="Tsui H.-C.T."/>
            <person name="Winkler M.E."/>
        </authorList>
    </citation>
    <scope>NUCLEOTIDE SEQUENCE</scope>
</reference>
<gene>
    <name evidence="1" type="ORF">METZ01_LOCUS452995</name>
</gene>
<organism evidence="1">
    <name type="scientific">marine metagenome</name>
    <dbReference type="NCBI Taxonomy" id="408172"/>
    <lineage>
        <taxon>unclassified sequences</taxon>
        <taxon>metagenomes</taxon>
        <taxon>ecological metagenomes</taxon>
    </lineage>
</organism>
<name>A0A382ZXG4_9ZZZZ</name>